<feature type="non-terminal residue" evidence="1">
    <location>
        <position position="1"/>
    </location>
</feature>
<reference evidence="1" key="1">
    <citation type="submission" date="2021-06" db="EMBL/GenBank/DDBJ databases">
        <authorList>
            <person name="Kallberg Y."/>
            <person name="Tangrot J."/>
            <person name="Rosling A."/>
        </authorList>
    </citation>
    <scope>NUCLEOTIDE SEQUENCE</scope>
    <source>
        <strain evidence="1">28 12/20/2015</strain>
    </source>
</reference>
<organism evidence="1 2">
    <name type="scientific">Cetraspora pellucida</name>
    <dbReference type="NCBI Taxonomy" id="1433469"/>
    <lineage>
        <taxon>Eukaryota</taxon>
        <taxon>Fungi</taxon>
        <taxon>Fungi incertae sedis</taxon>
        <taxon>Mucoromycota</taxon>
        <taxon>Glomeromycotina</taxon>
        <taxon>Glomeromycetes</taxon>
        <taxon>Diversisporales</taxon>
        <taxon>Gigasporaceae</taxon>
        <taxon>Cetraspora</taxon>
    </lineage>
</organism>
<comment type="caution">
    <text evidence="1">The sequence shown here is derived from an EMBL/GenBank/DDBJ whole genome shotgun (WGS) entry which is preliminary data.</text>
</comment>
<accession>A0ACA9PCY2</accession>
<name>A0ACA9PCY2_9GLOM</name>
<keyword evidence="2" id="KW-1185">Reference proteome</keyword>
<protein>
    <submittedName>
        <fullName evidence="1">16360_t:CDS:1</fullName>
    </submittedName>
</protein>
<sequence length="101" mass="11691">DNNNYNASNKCYNLANSNNDTITDKDNNPINEEFSILLNEPNDISNLPNLKEINNITSESSYKEKTKKSQSSQLQIDQIIYNNPKCKRHKDQKFVELLIKN</sequence>
<evidence type="ECO:0000313" key="1">
    <source>
        <dbReference type="EMBL" id="CAG8703840.1"/>
    </source>
</evidence>
<dbReference type="EMBL" id="CAJVPW010024178">
    <property type="protein sequence ID" value="CAG8703840.1"/>
    <property type="molecule type" value="Genomic_DNA"/>
</dbReference>
<evidence type="ECO:0000313" key="2">
    <source>
        <dbReference type="Proteomes" id="UP000789366"/>
    </source>
</evidence>
<proteinExistence type="predicted"/>
<dbReference type="Proteomes" id="UP000789366">
    <property type="component" value="Unassembled WGS sequence"/>
</dbReference>
<gene>
    <name evidence="1" type="ORF">SPELUC_LOCUS11413</name>
</gene>